<dbReference type="EMBL" id="JBEQCT010000001">
    <property type="protein sequence ID" value="MFM2483916.1"/>
    <property type="molecule type" value="Genomic_DNA"/>
</dbReference>
<evidence type="ECO:0000313" key="8">
    <source>
        <dbReference type="Proteomes" id="UP001629953"/>
    </source>
</evidence>
<dbReference type="Pfam" id="PF04376">
    <property type="entry name" value="ATE_N"/>
    <property type="match status" value="1"/>
</dbReference>
<reference evidence="7 8" key="1">
    <citation type="journal article" date="2013" name="Int. J. Syst. Evol. Microbiol.">
        <title>Celerinatantimonas yamalensis sp. nov., a cold-adapted diazotrophic bacterium from a cold permafrost brine.</title>
        <authorList>
            <person name="Shcherbakova V."/>
            <person name="Chuvilskaya N."/>
            <person name="Rivkina E."/>
            <person name="Demidov N."/>
            <person name="Uchaeva V."/>
            <person name="Suetin S."/>
            <person name="Suzina N."/>
            <person name="Gilichinsky D."/>
        </authorList>
    </citation>
    <scope>NUCLEOTIDE SEQUENCE [LARGE SCALE GENOMIC DNA]</scope>
    <source>
        <strain evidence="7 8">C7</strain>
    </source>
</reference>
<dbReference type="PANTHER" id="PTHR21367:SF1">
    <property type="entry name" value="ARGINYL-TRNA--PROTEIN TRANSFERASE 1"/>
    <property type="match status" value="1"/>
</dbReference>
<dbReference type="NCBIfam" id="NF002342">
    <property type="entry name" value="PRK01305.1-3"/>
    <property type="match status" value="1"/>
</dbReference>
<name>A0ABW9G2M6_9GAMM</name>
<evidence type="ECO:0000256" key="2">
    <source>
        <dbReference type="ARBA" id="ARBA00022679"/>
    </source>
</evidence>
<dbReference type="PANTHER" id="PTHR21367">
    <property type="entry name" value="ARGININE-TRNA-PROTEIN TRANSFERASE 1"/>
    <property type="match status" value="1"/>
</dbReference>
<comment type="subcellular location">
    <subcellularLocation>
        <location evidence="4">Cytoplasm</location>
    </subcellularLocation>
</comment>
<keyword evidence="1 4" id="KW-0963">Cytoplasm</keyword>
<feature type="domain" description="N-end rule aminoacyl transferase C-terminal" evidence="6">
    <location>
        <begin position="104"/>
        <end position="225"/>
    </location>
</feature>
<comment type="catalytic activity">
    <reaction evidence="4">
        <text>N-terminal L-aspartyl-[protein] + L-leucyl-tRNA(Leu) = N-terminal L-leucyl-L-aspartyl-[protein] + tRNA(Leu) + H(+)</text>
        <dbReference type="Rhea" id="RHEA:50420"/>
        <dbReference type="Rhea" id="RHEA-COMP:9613"/>
        <dbReference type="Rhea" id="RHEA-COMP:9622"/>
        <dbReference type="Rhea" id="RHEA-COMP:12669"/>
        <dbReference type="Rhea" id="RHEA-COMP:12674"/>
        <dbReference type="ChEBI" id="CHEBI:15378"/>
        <dbReference type="ChEBI" id="CHEBI:64720"/>
        <dbReference type="ChEBI" id="CHEBI:78442"/>
        <dbReference type="ChEBI" id="CHEBI:78494"/>
        <dbReference type="ChEBI" id="CHEBI:133042"/>
        <dbReference type="EC" id="2.3.2.29"/>
    </reaction>
</comment>
<dbReference type="PIRSF" id="PIRSF037208">
    <property type="entry name" value="ATE_pro_prd"/>
    <property type="match status" value="1"/>
</dbReference>
<evidence type="ECO:0000313" key="7">
    <source>
        <dbReference type="EMBL" id="MFM2483916.1"/>
    </source>
</evidence>
<comment type="function">
    <text evidence="4">Functions in the N-end rule pathway of protein degradation where it conjugates Leu from its aminoacyl-tRNA to the N-termini of proteins containing an N-terminal aspartate or glutamate.</text>
</comment>
<dbReference type="InterPro" id="IPR007472">
    <property type="entry name" value="N-end_Aminoacyl_Trfase_C"/>
</dbReference>
<evidence type="ECO:0000256" key="4">
    <source>
        <dbReference type="HAMAP-Rule" id="MF_00689"/>
    </source>
</evidence>
<evidence type="ECO:0000256" key="1">
    <source>
        <dbReference type="ARBA" id="ARBA00022490"/>
    </source>
</evidence>
<dbReference type="InterPro" id="IPR007471">
    <property type="entry name" value="N-end_Aminoacyl_Trfase_N"/>
</dbReference>
<dbReference type="Proteomes" id="UP001629953">
    <property type="component" value="Unassembled WGS sequence"/>
</dbReference>
<comment type="catalytic activity">
    <reaction evidence="4">
        <text>N-terminal L-glutamyl-[protein] + L-leucyl-tRNA(Leu) = N-terminal L-leucyl-L-glutamyl-[protein] + tRNA(Leu) + H(+)</text>
        <dbReference type="Rhea" id="RHEA:50412"/>
        <dbReference type="Rhea" id="RHEA-COMP:9613"/>
        <dbReference type="Rhea" id="RHEA-COMP:9622"/>
        <dbReference type="Rhea" id="RHEA-COMP:12664"/>
        <dbReference type="Rhea" id="RHEA-COMP:12668"/>
        <dbReference type="ChEBI" id="CHEBI:15378"/>
        <dbReference type="ChEBI" id="CHEBI:64721"/>
        <dbReference type="ChEBI" id="CHEBI:78442"/>
        <dbReference type="ChEBI" id="CHEBI:78494"/>
        <dbReference type="ChEBI" id="CHEBI:133041"/>
        <dbReference type="EC" id="2.3.2.29"/>
    </reaction>
</comment>
<dbReference type="InterPro" id="IPR017138">
    <property type="entry name" value="Asp_Glu_LeuTrfase"/>
</dbReference>
<protein>
    <recommendedName>
        <fullName evidence="4">Aspartate/glutamate leucyltransferase</fullName>
        <ecNumber evidence="4">2.3.2.29</ecNumber>
    </recommendedName>
</protein>
<keyword evidence="2 4" id="KW-0808">Transferase</keyword>
<dbReference type="NCBIfam" id="NF002346">
    <property type="entry name" value="PRK01305.2-3"/>
    <property type="match status" value="1"/>
</dbReference>
<dbReference type="HAMAP" id="MF_00689">
    <property type="entry name" value="Bpt"/>
    <property type="match status" value="1"/>
</dbReference>
<evidence type="ECO:0000256" key="3">
    <source>
        <dbReference type="ARBA" id="ARBA00023315"/>
    </source>
</evidence>
<gene>
    <name evidence="4" type="primary">bpt</name>
    <name evidence="7" type="ORF">ABUE30_02350</name>
</gene>
<dbReference type="GO" id="GO:0004057">
    <property type="term" value="F:arginyl-tRNA--protein transferase activity"/>
    <property type="evidence" value="ECO:0007669"/>
    <property type="project" value="UniProtKB-EC"/>
</dbReference>
<accession>A0ABW9G2M6</accession>
<evidence type="ECO:0000259" key="5">
    <source>
        <dbReference type="Pfam" id="PF04376"/>
    </source>
</evidence>
<evidence type="ECO:0000259" key="6">
    <source>
        <dbReference type="Pfam" id="PF04377"/>
    </source>
</evidence>
<feature type="domain" description="N-end aminoacyl transferase N-terminal" evidence="5">
    <location>
        <begin position="13"/>
        <end position="85"/>
    </location>
</feature>
<dbReference type="InterPro" id="IPR030700">
    <property type="entry name" value="N-end_Aminoacyl_Trfase"/>
</dbReference>
<dbReference type="NCBIfam" id="NF002341">
    <property type="entry name" value="PRK01305.1-1"/>
    <property type="match status" value="1"/>
</dbReference>
<proteinExistence type="inferred from homology"/>
<sequence length="236" mass="28372">MNHSFIAGVTPEHPCPYLSNQQAQELIAMLPEHSHDNTIPYQQLINLGFRRSGNDVYRPHCRNCQSCQSLRVDALQFLPTRSQKRILRKNSDLHYQWYDRITQEQYILYKKYLASRHNDGDMKDHNYDDYRDFIHSDWQPTRFLHAYLDHQLVAVAITDWLSEGLSAVYSFFDPTQEKRSLGTWLILKQLSYAKQLRKNWLYLGYQIDNCQKMKYKQHFRPHQRFIAEQWQAENNE</sequence>
<dbReference type="Pfam" id="PF04377">
    <property type="entry name" value="ATE_C"/>
    <property type="match status" value="1"/>
</dbReference>
<comment type="similarity">
    <text evidence="4">Belongs to the R-transferase family. Bpt subfamily.</text>
</comment>
<comment type="caution">
    <text evidence="7">The sequence shown here is derived from an EMBL/GenBank/DDBJ whole genome shotgun (WGS) entry which is preliminary data.</text>
</comment>
<organism evidence="7 8">
    <name type="scientific">Celerinatantimonas yamalensis</name>
    <dbReference type="NCBI Taxonomy" id="559956"/>
    <lineage>
        <taxon>Bacteria</taxon>
        <taxon>Pseudomonadati</taxon>
        <taxon>Pseudomonadota</taxon>
        <taxon>Gammaproteobacteria</taxon>
        <taxon>Celerinatantimonadaceae</taxon>
        <taxon>Celerinatantimonas</taxon>
    </lineage>
</organism>
<dbReference type="InterPro" id="IPR016181">
    <property type="entry name" value="Acyl_CoA_acyltransferase"/>
</dbReference>
<dbReference type="SUPFAM" id="SSF55729">
    <property type="entry name" value="Acyl-CoA N-acyltransferases (Nat)"/>
    <property type="match status" value="1"/>
</dbReference>
<dbReference type="RefSeq" id="WP_408622067.1">
    <property type="nucleotide sequence ID" value="NZ_JBEQCT010000001.1"/>
</dbReference>
<keyword evidence="8" id="KW-1185">Reference proteome</keyword>
<keyword evidence="3 4" id="KW-0012">Acyltransferase</keyword>
<dbReference type="EC" id="2.3.2.29" evidence="4"/>
<dbReference type="NCBIfam" id="NF002345">
    <property type="entry name" value="PRK01305.2-2"/>
    <property type="match status" value="1"/>
</dbReference>